<organism evidence="2 3">
    <name type="scientific">Puccinia triticina</name>
    <dbReference type="NCBI Taxonomy" id="208348"/>
    <lineage>
        <taxon>Eukaryota</taxon>
        <taxon>Fungi</taxon>
        <taxon>Dikarya</taxon>
        <taxon>Basidiomycota</taxon>
        <taxon>Pucciniomycotina</taxon>
        <taxon>Pucciniomycetes</taxon>
        <taxon>Pucciniales</taxon>
        <taxon>Pucciniaceae</taxon>
        <taxon>Puccinia</taxon>
    </lineage>
</organism>
<proteinExistence type="predicted"/>
<evidence type="ECO:0000313" key="3">
    <source>
        <dbReference type="Proteomes" id="UP001164743"/>
    </source>
</evidence>
<accession>A0ABY7CE73</accession>
<feature type="compositionally biased region" description="Polar residues" evidence="1">
    <location>
        <begin position="21"/>
        <end position="30"/>
    </location>
</feature>
<dbReference type="Proteomes" id="UP001164743">
    <property type="component" value="Chromosome 3A"/>
</dbReference>
<reference evidence="2" key="1">
    <citation type="submission" date="2022-10" db="EMBL/GenBank/DDBJ databases">
        <title>Puccinia triticina Genome sequencing and assembly.</title>
        <authorList>
            <person name="Li C."/>
        </authorList>
    </citation>
    <scope>NUCLEOTIDE SEQUENCE</scope>
    <source>
        <strain evidence="2">Pt15</strain>
    </source>
</reference>
<keyword evidence="3" id="KW-1185">Reference proteome</keyword>
<evidence type="ECO:0000256" key="1">
    <source>
        <dbReference type="SAM" id="MobiDB-lite"/>
    </source>
</evidence>
<feature type="region of interest" description="Disordered" evidence="1">
    <location>
        <begin position="1"/>
        <end position="42"/>
    </location>
</feature>
<dbReference type="EMBL" id="CP110423">
    <property type="protein sequence ID" value="WAQ83504.1"/>
    <property type="molecule type" value="Genomic_DNA"/>
</dbReference>
<sequence>MPHTKKINPTRALDPAAEIQEANQTNNDESSYVDPARAPSPPAIENLASEQVCPPKMAWAPYAGIAHVPNEIIHGENNMIGGAGSQFSEEISDLDYSPSEARSVLLSDLDSDNEADGEGWEMDPGDLRAMVEAVVPSLKENPPQGLPDAPPARKHWQTDKSWWPFCSKQVSLRAFFKIDGN</sequence>
<name>A0ABY7CE73_9BASI</name>
<evidence type="ECO:0000313" key="2">
    <source>
        <dbReference type="EMBL" id="WAQ83504.1"/>
    </source>
</evidence>
<dbReference type="GeneID" id="77808781"/>
<gene>
    <name evidence="2" type="ORF">PtA15_3A875</name>
</gene>
<dbReference type="RefSeq" id="XP_053019059.1">
    <property type="nucleotide sequence ID" value="XM_053167886.1"/>
</dbReference>
<protein>
    <submittedName>
        <fullName evidence="2">Uncharacterized protein</fullName>
    </submittedName>
</protein>